<evidence type="ECO:0000256" key="1">
    <source>
        <dbReference type="ARBA" id="ARBA00004474"/>
    </source>
</evidence>
<dbReference type="Gene3D" id="3.40.50.300">
    <property type="entry name" value="P-loop containing nucleotide triphosphate hydrolases"/>
    <property type="match status" value="1"/>
</dbReference>
<name>A0AAV0C5S8_9ASTE</name>
<dbReference type="GO" id="GO:0005524">
    <property type="term" value="F:ATP binding"/>
    <property type="evidence" value="ECO:0007669"/>
    <property type="project" value="UniProtKB-KW"/>
</dbReference>
<dbReference type="EMBL" id="CAMAPF010000015">
    <property type="protein sequence ID" value="CAH9068797.1"/>
    <property type="molecule type" value="Genomic_DNA"/>
</dbReference>
<dbReference type="GO" id="GO:0006281">
    <property type="term" value="P:DNA repair"/>
    <property type="evidence" value="ECO:0007669"/>
    <property type="project" value="UniProtKB-KW"/>
</dbReference>
<keyword evidence="2" id="KW-0378">Hydrolase</keyword>
<reference evidence="4" key="1">
    <citation type="submission" date="2022-07" db="EMBL/GenBank/DDBJ databases">
        <authorList>
            <person name="Macas J."/>
            <person name="Novak P."/>
            <person name="Neumann P."/>
        </authorList>
    </citation>
    <scope>NUCLEOTIDE SEQUENCE</scope>
</reference>
<accession>A0AAV0C5S8</accession>
<dbReference type="InterPro" id="IPR010285">
    <property type="entry name" value="DNA_helicase_pif1-like_DEAD"/>
</dbReference>
<gene>
    <name evidence="4" type="ORF">CEPIT_LOCUS2868</name>
</gene>
<dbReference type="GO" id="GO:0016787">
    <property type="term" value="F:hydrolase activity"/>
    <property type="evidence" value="ECO:0007669"/>
    <property type="project" value="UniProtKB-KW"/>
</dbReference>
<sequence>MCHEDLRTVAGVIYVSFREACYALGLLDDDKEFIDAFKEASFFSSGFYMRILFVILLWTESMSRPESVWQHCWRYMADDIQHTRRRLLQHPELILSDEQLEKLALAELEKLLRGRGKSLRDYPPMPTVTMDSLLSSNDRMIYEELSYDRIAMTEEHATLVGSLTDEQMCVYETIMHSVEEEVGGVFFVYGYGGSGKTFVWKTLSAALRSKGKIVLNVASSGIASLLLPGGRTAHSRFAIPISLNEDSTCNIKQGSPLARLIVRCKLIIWDEAPMLHKFCFEALDRSMRDI</sequence>
<feature type="non-terminal residue" evidence="4">
    <location>
        <position position="290"/>
    </location>
</feature>
<keyword evidence="2" id="KW-0547">Nucleotide-binding</keyword>
<dbReference type="SUPFAM" id="SSF52540">
    <property type="entry name" value="P-loop containing nucleoside triphosphate hydrolases"/>
    <property type="match status" value="1"/>
</dbReference>
<dbReference type="Pfam" id="PF05970">
    <property type="entry name" value="PIF1"/>
    <property type="match status" value="1"/>
</dbReference>
<proteinExistence type="inferred from homology"/>
<dbReference type="GO" id="GO:0006310">
    <property type="term" value="P:DNA recombination"/>
    <property type="evidence" value="ECO:0007669"/>
    <property type="project" value="UniProtKB-KW"/>
</dbReference>
<keyword evidence="5" id="KW-1185">Reference proteome</keyword>
<keyword evidence="2" id="KW-0347">Helicase</keyword>
<protein>
    <recommendedName>
        <fullName evidence="2">ATP-dependent DNA helicase</fullName>
        <ecNumber evidence="2">5.6.2.3</ecNumber>
    </recommendedName>
</protein>
<keyword evidence="2" id="KW-0067">ATP-binding</keyword>
<dbReference type="GO" id="GO:0000723">
    <property type="term" value="P:telomere maintenance"/>
    <property type="evidence" value="ECO:0007669"/>
    <property type="project" value="InterPro"/>
</dbReference>
<comment type="catalytic activity">
    <reaction evidence="2">
        <text>ATP + H2O = ADP + phosphate + H(+)</text>
        <dbReference type="Rhea" id="RHEA:13065"/>
        <dbReference type="ChEBI" id="CHEBI:15377"/>
        <dbReference type="ChEBI" id="CHEBI:15378"/>
        <dbReference type="ChEBI" id="CHEBI:30616"/>
        <dbReference type="ChEBI" id="CHEBI:43474"/>
        <dbReference type="ChEBI" id="CHEBI:456216"/>
        <dbReference type="EC" id="5.6.2.3"/>
    </reaction>
</comment>
<evidence type="ECO:0000313" key="4">
    <source>
        <dbReference type="EMBL" id="CAH9068797.1"/>
    </source>
</evidence>
<keyword evidence="2" id="KW-0227">DNA damage</keyword>
<dbReference type="EC" id="5.6.2.3" evidence="2"/>
<feature type="domain" description="DNA helicase Pif1-like DEAD-box helicase" evidence="3">
    <location>
        <begin position="163"/>
        <end position="290"/>
    </location>
</feature>
<comment type="similarity">
    <text evidence="2">Belongs to the helicase family.</text>
</comment>
<dbReference type="InterPro" id="IPR027417">
    <property type="entry name" value="P-loop_NTPase"/>
</dbReference>
<evidence type="ECO:0000259" key="3">
    <source>
        <dbReference type="Pfam" id="PF05970"/>
    </source>
</evidence>
<dbReference type="GO" id="GO:0043139">
    <property type="term" value="F:5'-3' DNA helicase activity"/>
    <property type="evidence" value="ECO:0007669"/>
    <property type="project" value="UniProtKB-EC"/>
</dbReference>
<keyword evidence="2" id="KW-0233">DNA recombination</keyword>
<evidence type="ECO:0000313" key="5">
    <source>
        <dbReference type="Proteomes" id="UP001152523"/>
    </source>
</evidence>
<dbReference type="AlphaFoldDB" id="A0AAV0C5S8"/>
<evidence type="ECO:0000256" key="2">
    <source>
        <dbReference type="RuleBase" id="RU363044"/>
    </source>
</evidence>
<dbReference type="PANTHER" id="PTHR10492:SF74">
    <property type="entry name" value="ATP-DEPENDENT DNA HELICASE"/>
    <property type="match status" value="1"/>
</dbReference>
<comment type="cofactor">
    <cofactor evidence="2">
        <name>Mg(2+)</name>
        <dbReference type="ChEBI" id="CHEBI:18420"/>
    </cofactor>
</comment>
<dbReference type="GO" id="GO:0009536">
    <property type="term" value="C:plastid"/>
    <property type="evidence" value="ECO:0007669"/>
    <property type="project" value="UniProtKB-SubCell"/>
</dbReference>
<dbReference type="PANTHER" id="PTHR10492">
    <property type="match status" value="1"/>
</dbReference>
<organism evidence="4 5">
    <name type="scientific">Cuscuta epithymum</name>
    <dbReference type="NCBI Taxonomy" id="186058"/>
    <lineage>
        <taxon>Eukaryota</taxon>
        <taxon>Viridiplantae</taxon>
        <taxon>Streptophyta</taxon>
        <taxon>Embryophyta</taxon>
        <taxon>Tracheophyta</taxon>
        <taxon>Spermatophyta</taxon>
        <taxon>Magnoliopsida</taxon>
        <taxon>eudicotyledons</taxon>
        <taxon>Gunneridae</taxon>
        <taxon>Pentapetalae</taxon>
        <taxon>asterids</taxon>
        <taxon>lamiids</taxon>
        <taxon>Solanales</taxon>
        <taxon>Convolvulaceae</taxon>
        <taxon>Cuscuteae</taxon>
        <taxon>Cuscuta</taxon>
        <taxon>Cuscuta subgen. Cuscuta</taxon>
    </lineage>
</organism>
<comment type="caution">
    <text evidence="4">The sequence shown here is derived from an EMBL/GenBank/DDBJ whole genome shotgun (WGS) entry which is preliminary data.</text>
</comment>
<dbReference type="Proteomes" id="UP001152523">
    <property type="component" value="Unassembled WGS sequence"/>
</dbReference>
<keyword evidence="2" id="KW-0234">DNA repair</keyword>
<comment type="subcellular location">
    <subcellularLocation>
        <location evidence="1">Plastid</location>
    </subcellularLocation>
</comment>